<dbReference type="InterPro" id="IPR035093">
    <property type="entry name" value="RelE/ParE_toxin_dom_sf"/>
</dbReference>
<dbReference type="InterPro" id="IPR007712">
    <property type="entry name" value="RelE/ParE_toxin"/>
</dbReference>
<sequence length="86" mass="10004">MTYLAPRMGVEAAREYVRKIESYCLGFATFPKRGMLRDDIRPGLRLVGYRYKATIAFSIEEDIVMIIRIFHRGRDVDFGDEPDDLV</sequence>
<dbReference type="Pfam" id="PF05016">
    <property type="entry name" value="ParE_toxin"/>
    <property type="match status" value="1"/>
</dbReference>
<proteinExistence type="predicted"/>
<dbReference type="RefSeq" id="WP_265105659.1">
    <property type="nucleotide sequence ID" value="NZ_JBEAAL010000001.1"/>
</dbReference>
<evidence type="ECO:0000313" key="3">
    <source>
        <dbReference type="Proteomes" id="UP001496627"/>
    </source>
</evidence>
<name>A0ABV0LUL1_9HYPH</name>
<dbReference type="EMBL" id="JBEAAL010000001">
    <property type="protein sequence ID" value="MEQ1403313.1"/>
    <property type="molecule type" value="Genomic_DNA"/>
</dbReference>
<reference evidence="2 3" key="1">
    <citation type="submission" date="2024-05" db="EMBL/GenBank/DDBJ databases">
        <title>Neorhizobium sp. Rsf11, a plant growth promoting and heavy metal resistant PAH-degrader.</title>
        <authorList>
            <person name="Golubev S.N."/>
            <person name="Muratova A.Y."/>
            <person name="Markelova M.I."/>
        </authorList>
    </citation>
    <scope>NUCLEOTIDE SEQUENCE [LARGE SCALE GENOMIC DNA]</scope>
    <source>
        <strain evidence="2 3">Rsf11</strain>
    </source>
</reference>
<dbReference type="Gene3D" id="3.30.2310.20">
    <property type="entry name" value="RelE-like"/>
    <property type="match status" value="1"/>
</dbReference>
<organism evidence="2 3">
    <name type="scientific">Neorhizobium phenanthreniclasticum</name>
    <dbReference type="NCBI Taxonomy" id="3157917"/>
    <lineage>
        <taxon>Bacteria</taxon>
        <taxon>Pseudomonadati</taxon>
        <taxon>Pseudomonadota</taxon>
        <taxon>Alphaproteobacteria</taxon>
        <taxon>Hyphomicrobiales</taxon>
        <taxon>Rhizobiaceae</taxon>
        <taxon>Rhizobium/Agrobacterium group</taxon>
        <taxon>Neorhizobium</taxon>
    </lineage>
</organism>
<keyword evidence="3" id="KW-1185">Reference proteome</keyword>
<accession>A0ABV0LUL1</accession>
<evidence type="ECO:0000256" key="1">
    <source>
        <dbReference type="ARBA" id="ARBA00022649"/>
    </source>
</evidence>
<evidence type="ECO:0000313" key="2">
    <source>
        <dbReference type="EMBL" id="MEQ1403313.1"/>
    </source>
</evidence>
<gene>
    <name evidence="2" type="ORF">ABK249_00075</name>
</gene>
<dbReference type="Proteomes" id="UP001496627">
    <property type="component" value="Unassembled WGS sequence"/>
</dbReference>
<comment type="caution">
    <text evidence="2">The sequence shown here is derived from an EMBL/GenBank/DDBJ whole genome shotgun (WGS) entry which is preliminary data.</text>
</comment>
<keyword evidence="1" id="KW-1277">Toxin-antitoxin system</keyword>
<protein>
    <submittedName>
        <fullName evidence="2">Type II toxin-antitoxin system RelE/ParE family toxin</fullName>
    </submittedName>
</protein>